<evidence type="ECO:0000313" key="6">
    <source>
        <dbReference type="Proteomes" id="UP000694545"/>
    </source>
</evidence>
<dbReference type="GO" id="GO:0019882">
    <property type="term" value="P:antigen processing and presentation"/>
    <property type="evidence" value="ECO:0007669"/>
    <property type="project" value="InterPro"/>
</dbReference>
<dbReference type="InterPro" id="IPR014745">
    <property type="entry name" value="MHC_II_a/b_N"/>
</dbReference>
<dbReference type="Pfam" id="PF00969">
    <property type="entry name" value="MHC_II_beta"/>
    <property type="match status" value="1"/>
</dbReference>
<dbReference type="GO" id="GO:0042613">
    <property type="term" value="C:MHC class II protein complex"/>
    <property type="evidence" value="ECO:0007669"/>
    <property type="project" value="InterPro"/>
</dbReference>
<evidence type="ECO:0000256" key="1">
    <source>
        <dbReference type="ARBA" id="ARBA00023157"/>
    </source>
</evidence>
<dbReference type="Gene3D" id="3.10.320.10">
    <property type="entry name" value="Class II Histocompatibility Antigen, M Beta Chain, Chain B, domain 1"/>
    <property type="match status" value="1"/>
</dbReference>
<dbReference type="PANTHER" id="PTHR19944">
    <property type="entry name" value="MHC CLASS II-RELATED"/>
    <property type="match status" value="1"/>
</dbReference>
<protein>
    <recommendedName>
        <fullName evidence="4">MHC class II beta chain N-terminal domain-containing protein</fullName>
    </recommendedName>
</protein>
<organism evidence="5 6">
    <name type="scientific">Varanus komodoensis</name>
    <name type="common">Komodo dragon</name>
    <dbReference type="NCBI Taxonomy" id="61221"/>
    <lineage>
        <taxon>Eukaryota</taxon>
        <taxon>Metazoa</taxon>
        <taxon>Chordata</taxon>
        <taxon>Craniata</taxon>
        <taxon>Vertebrata</taxon>
        <taxon>Euteleostomi</taxon>
        <taxon>Lepidosauria</taxon>
        <taxon>Squamata</taxon>
        <taxon>Bifurcata</taxon>
        <taxon>Unidentata</taxon>
        <taxon>Episquamata</taxon>
        <taxon>Toxicofera</taxon>
        <taxon>Anguimorpha</taxon>
        <taxon>Paleoanguimorpha</taxon>
        <taxon>Varanoidea</taxon>
        <taxon>Varanidae</taxon>
        <taxon>Varanus</taxon>
    </lineage>
</organism>
<reference evidence="5" key="2">
    <citation type="submission" date="2025-09" db="UniProtKB">
        <authorList>
            <consortium name="Ensembl"/>
        </authorList>
    </citation>
    <scope>IDENTIFICATION</scope>
</reference>
<evidence type="ECO:0000256" key="2">
    <source>
        <dbReference type="ARBA" id="ARBA00023180"/>
    </source>
</evidence>
<evidence type="ECO:0000259" key="4">
    <source>
        <dbReference type="SMART" id="SM00921"/>
    </source>
</evidence>
<evidence type="ECO:0000313" key="5">
    <source>
        <dbReference type="Ensembl" id="ENSVKKP00000017789.1"/>
    </source>
</evidence>
<dbReference type="InterPro" id="IPR000353">
    <property type="entry name" value="MHC_II_b_N"/>
</dbReference>
<reference evidence="5" key="1">
    <citation type="submission" date="2025-08" db="UniProtKB">
        <authorList>
            <consortium name="Ensembl"/>
        </authorList>
    </citation>
    <scope>IDENTIFICATION</scope>
</reference>
<feature type="domain" description="MHC class II beta chain N-terminal" evidence="4">
    <location>
        <begin position="37"/>
        <end position="113"/>
    </location>
</feature>
<evidence type="ECO:0000256" key="3">
    <source>
        <dbReference type="SAM" id="MobiDB-lite"/>
    </source>
</evidence>
<dbReference type="InterPro" id="IPR011162">
    <property type="entry name" value="MHC_I/II-like_Ag-recog"/>
</dbReference>
<name>A0A8D2L7W3_VARKO</name>
<sequence>MRGGKKKSGEGWGRGGGPLGQSDGWRKGRGGHETVELECCFSNAMGREQVSFLYRYIYNRTEIACFDSTQGWYGALTVLGEPDAQYWNSRKEVLTDKRSEVDTFCRHNYGVAATGRMVGRKGEFVGVIQLVFLQVAP</sequence>
<accession>A0A8D2L7W3</accession>
<dbReference type="SMART" id="SM00921">
    <property type="entry name" value="MHC_II_beta"/>
    <property type="match status" value="1"/>
</dbReference>
<feature type="region of interest" description="Disordered" evidence="3">
    <location>
        <begin position="1"/>
        <end position="28"/>
    </location>
</feature>
<dbReference type="SUPFAM" id="SSF54452">
    <property type="entry name" value="MHC antigen-recognition domain"/>
    <property type="match status" value="1"/>
</dbReference>
<keyword evidence="6" id="KW-1185">Reference proteome</keyword>
<keyword evidence="2" id="KW-0325">Glycoprotein</keyword>
<dbReference type="PANTHER" id="PTHR19944:SF99">
    <property type="entry name" value="HLA CLASS II HISTOCOMPATIBILITY ANTIGEN, DRB1 BETA CHAIN"/>
    <property type="match status" value="1"/>
</dbReference>
<proteinExistence type="predicted"/>
<dbReference type="InterPro" id="IPR050160">
    <property type="entry name" value="MHC/Immunoglobulin"/>
</dbReference>
<dbReference type="GO" id="GO:0006955">
    <property type="term" value="P:immune response"/>
    <property type="evidence" value="ECO:0007669"/>
    <property type="project" value="InterPro"/>
</dbReference>
<keyword evidence="1" id="KW-1015">Disulfide bond</keyword>
<dbReference type="AlphaFoldDB" id="A0A8D2L7W3"/>
<dbReference type="Proteomes" id="UP000694545">
    <property type="component" value="Unplaced"/>
</dbReference>
<dbReference type="Ensembl" id="ENSVKKT00000018237.1">
    <property type="protein sequence ID" value="ENSVKKP00000017789.1"/>
    <property type="gene ID" value="ENSVKKG00000012158.1"/>
</dbReference>
<feature type="compositionally biased region" description="Gly residues" evidence="3">
    <location>
        <begin position="10"/>
        <end position="19"/>
    </location>
</feature>